<dbReference type="PROSITE" id="PS00187">
    <property type="entry name" value="TPP_ENZYMES"/>
    <property type="match status" value="1"/>
</dbReference>
<dbReference type="InterPro" id="IPR045025">
    <property type="entry name" value="HACL1-like"/>
</dbReference>
<evidence type="ECO:0000256" key="4">
    <source>
        <dbReference type="ARBA" id="ARBA00007812"/>
    </source>
</evidence>
<accession>A0AA35NF61</accession>
<comment type="catalytic activity">
    <reaction evidence="11">
        <text>an (R)-2-hydroxy-long-chain-fatty acyl-CoA = a long-chain fatty aldehyde + formyl-CoA</text>
        <dbReference type="Rhea" id="RHEA:67444"/>
        <dbReference type="ChEBI" id="CHEBI:17176"/>
        <dbReference type="ChEBI" id="CHEBI:57376"/>
        <dbReference type="ChEBI" id="CHEBI:170012"/>
        <dbReference type="EC" id="4.1.2.63"/>
    </reaction>
    <physiologicalReaction direction="left-to-right" evidence="11">
        <dbReference type="Rhea" id="RHEA:67445"/>
    </physiologicalReaction>
</comment>
<reference evidence="19" key="1">
    <citation type="submission" date="2022-10" db="EMBL/GenBank/DDBJ databases">
        <authorList>
            <person name="Byrne P K."/>
        </authorList>
    </citation>
    <scope>NUCLEOTIDE SEQUENCE</scope>
    <source>
        <strain evidence="19">IFO1815</strain>
    </source>
</reference>
<evidence type="ECO:0000256" key="7">
    <source>
        <dbReference type="ARBA" id="ARBA00023052"/>
    </source>
</evidence>
<dbReference type="InterPro" id="IPR029035">
    <property type="entry name" value="DHS-like_NAD/FAD-binding_dom"/>
</dbReference>
<evidence type="ECO:0000256" key="11">
    <source>
        <dbReference type="ARBA" id="ARBA00044454"/>
    </source>
</evidence>
<dbReference type="SUPFAM" id="SSF52518">
    <property type="entry name" value="Thiamin diphosphate-binding fold (THDP-binding)"/>
    <property type="match status" value="2"/>
</dbReference>
<evidence type="ECO:0000256" key="14">
    <source>
        <dbReference type="ARBA" id="ARBA00070390"/>
    </source>
</evidence>
<keyword evidence="7 15" id="KW-0786">Thiamine pyrophosphate</keyword>
<dbReference type="GO" id="GO:0030976">
    <property type="term" value="F:thiamine pyrophosphate binding"/>
    <property type="evidence" value="ECO:0007669"/>
    <property type="project" value="InterPro"/>
</dbReference>
<dbReference type="RefSeq" id="XP_056081562.1">
    <property type="nucleotide sequence ID" value="XM_056221807.1"/>
</dbReference>
<dbReference type="Pfam" id="PF00205">
    <property type="entry name" value="TPP_enzyme_M"/>
    <property type="match status" value="1"/>
</dbReference>
<evidence type="ECO:0000256" key="10">
    <source>
        <dbReference type="ARBA" id="ARBA00044451"/>
    </source>
</evidence>
<protein>
    <recommendedName>
        <fullName evidence="14">2-hydroxyacyl-CoA lyase</fullName>
        <ecNumber evidence="12">4.1.2.63</ecNumber>
    </recommendedName>
</protein>
<organism evidence="19 20">
    <name type="scientific">Saccharomyces mikatae IFO 1815</name>
    <dbReference type="NCBI Taxonomy" id="226126"/>
    <lineage>
        <taxon>Eukaryota</taxon>
        <taxon>Fungi</taxon>
        <taxon>Dikarya</taxon>
        <taxon>Ascomycota</taxon>
        <taxon>Saccharomycotina</taxon>
        <taxon>Saccharomycetes</taxon>
        <taxon>Saccharomycetales</taxon>
        <taxon>Saccharomycetaceae</taxon>
        <taxon>Saccharomyces</taxon>
    </lineage>
</organism>
<dbReference type="CDD" id="cd02004">
    <property type="entry name" value="TPP_BZL_OCoD_HPCL"/>
    <property type="match status" value="1"/>
</dbReference>
<evidence type="ECO:0000256" key="12">
    <source>
        <dbReference type="ARBA" id="ARBA00044518"/>
    </source>
</evidence>
<dbReference type="GO" id="GO:0001561">
    <property type="term" value="P:fatty acid alpha-oxidation"/>
    <property type="evidence" value="ECO:0007669"/>
    <property type="project" value="TreeGrafter"/>
</dbReference>
<dbReference type="EC" id="4.1.2.63" evidence="12"/>
<evidence type="ECO:0000256" key="15">
    <source>
        <dbReference type="RuleBase" id="RU362132"/>
    </source>
</evidence>
<evidence type="ECO:0000256" key="3">
    <source>
        <dbReference type="ARBA" id="ARBA00004253"/>
    </source>
</evidence>
<dbReference type="InterPro" id="IPR012000">
    <property type="entry name" value="Thiamin_PyroP_enz_cen_dom"/>
</dbReference>
<evidence type="ECO:0000259" key="16">
    <source>
        <dbReference type="Pfam" id="PF00205"/>
    </source>
</evidence>
<dbReference type="GO" id="GO:0000287">
    <property type="term" value="F:magnesium ion binding"/>
    <property type="evidence" value="ECO:0007669"/>
    <property type="project" value="InterPro"/>
</dbReference>
<dbReference type="CDD" id="cd07035">
    <property type="entry name" value="TPP_PYR_POX_like"/>
    <property type="match status" value="1"/>
</dbReference>
<sequence length="560" mass="61020">MTTTTVQYFAELLQRYGIDTVFGIVGIPIVQLADTMVSKGIKFIPCRNEQAASYAASAYGYVNDKPGVLLIVGGPGLIHSLAGIYNSMSNRWPLLVIAGSSSHGDTHKGGFQELDQVSLLSPFLKFTGKLAPDNIRMITQKALNHCIQGTAGVAYIDVPADFIEYEKPLEGNCHIGDELPVILTPNKCGPDPSRIKEVVQLILKNKENNILVVIGKGAVKNSHEVRRLINKFNIPFLPTPMAKGIVPDSSPLNVSSARSQALKTADIVLVLGARLNWILHFGASPKWNSESIFIQFDSNPETLGDNNISPGADLSVWGDIGLSVTALMEEVVRQDPCWKYSGISQAIQEKIQFNQTRLLKKERTGGTQLNYHQVYGTLRPLIDDYRTFLVTEGANTMDIARVSFPTNAPKRRLDAGTNATMGVGLGYALACKASHPELDVVLIQGDSAFGFSAMEIETAVRCQLALVIVVMNNSGIYHGEKDTGSDLPPTALSKNCRYDLVGKGLGANGFFVNTLSELGRSFQKAVQLSRTKMETSVINVIIEPGEQKQISFAWQNKPRL</sequence>
<evidence type="ECO:0000256" key="6">
    <source>
        <dbReference type="ARBA" id="ARBA00022842"/>
    </source>
</evidence>
<dbReference type="PANTHER" id="PTHR43710:SF2">
    <property type="entry name" value="2-HYDROXYACYL-COA LYASE 1"/>
    <property type="match status" value="1"/>
</dbReference>
<evidence type="ECO:0000259" key="18">
    <source>
        <dbReference type="Pfam" id="PF02776"/>
    </source>
</evidence>
<comment type="similarity">
    <text evidence="4 15">Belongs to the TPP enzyme family.</text>
</comment>
<keyword evidence="5" id="KW-0479">Metal-binding</keyword>
<evidence type="ECO:0000256" key="2">
    <source>
        <dbReference type="ARBA" id="ARBA00001964"/>
    </source>
</evidence>
<name>A0AA35NF61_SACMI</name>
<dbReference type="EMBL" id="OX365761">
    <property type="protein sequence ID" value="CAI4038447.1"/>
    <property type="molecule type" value="Genomic_DNA"/>
</dbReference>
<evidence type="ECO:0000256" key="9">
    <source>
        <dbReference type="ARBA" id="ARBA00023239"/>
    </source>
</evidence>
<dbReference type="AlphaFoldDB" id="A0AA35NF61"/>
<dbReference type="FunFam" id="3.40.50.970:FF:000044">
    <property type="entry name" value="Putative acetolactate synthase IlvG"/>
    <property type="match status" value="1"/>
</dbReference>
<dbReference type="Pfam" id="PF02775">
    <property type="entry name" value="TPP_enzyme_C"/>
    <property type="match status" value="1"/>
</dbReference>
<feature type="domain" description="Thiamine pyrophosphate enzyme N-terminal TPP-binding" evidence="18">
    <location>
        <begin position="4"/>
        <end position="119"/>
    </location>
</feature>
<comment type="cofactor">
    <cofactor evidence="2">
        <name>thiamine diphosphate</name>
        <dbReference type="ChEBI" id="CHEBI:58937"/>
    </cofactor>
</comment>
<evidence type="ECO:0000313" key="20">
    <source>
        <dbReference type="Proteomes" id="UP001161438"/>
    </source>
</evidence>
<keyword evidence="8" id="KW-0576">Peroxisome</keyword>
<comment type="function">
    <text evidence="13">Catalyzes a carbon-carbon cleavage reaction; cleaves a 2-hydroxy-3-methylacyl-CoA into formyl-CoA and a 2-methyl-branched fatty aldehyde.</text>
</comment>
<dbReference type="SUPFAM" id="SSF52467">
    <property type="entry name" value="DHS-like NAD/FAD-binding domain"/>
    <property type="match status" value="1"/>
</dbReference>
<gene>
    <name evidence="19" type="primary">SMKI05G0580</name>
    <name evidence="19" type="ORF">SMKI_05G0580</name>
</gene>
<feature type="domain" description="Thiamine pyrophosphate enzyme central" evidence="16">
    <location>
        <begin position="195"/>
        <end position="327"/>
    </location>
</feature>
<evidence type="ECO:0000256" key="5">
    <source>
        <dbReference type="ARBA" id="ARBA00022723"/>
    </source>
</evidence>
<evidence type="ECO:0000256" key="1">
    <source>
        <dbReference type="ARBA" id="ARBA00001946"/>
    </source>
</evidence>
<comment type="catalytic activity">
    <reaction evidence="10">
        <text>a 2-hydroxy-3-methyl fatty acyl-CoA = a 2-methyl-branched fatty aldehyde + formyl-CoA</text>
        <dbReference type="Rhea" id="RHEA:25375"/>
        <dbReference type="ChEBI" id="CHEBI:49188"/>
        <dbReference type="ChEBI" id="CHEBI:57376"/>
        <dbReference type="ChEBI" id="CHEBI:58783"/>
        <dbReference type="EC" id="4.1.2.63"/>
    </reaction>
    <physiologicalReaction direction="left-to-right" evidence="10">
        <dbReference type="Rhea" id="RHEA:25376"/>
    </physiologicalReaction>
</comment>
<evidence type="ECO:0000256" key="8">
    <source>
        <dbReference type="ARBA" id="ARBA00023140"/>
    </source>
</evidence>
<keyword evidence="20" id="KW-1185">Reference proteome</keyword>
<evidence type="ECO:0000259" key="17">
    <source>
        <dbReference type="Pfam" id="PF02775"/>
    </source>
</evidence>
<dbReference type="PANTHER" id="PTHR43710">
    <property type="entry name" value="2-HYDROXYACYL-COA LYASE"/>
    <property type="match status" value="1"/>
</dbReference>
<comment type="cofactor">
    <cofactor evidence="1">
        <name>Mg(2+)</name>
        <dbReference type="ChEBI" id="CHEBI:18420"/>
    </cofactor>
</comment>
<dbReference type="Gene3D" id="3.40.50.970">
    <property type="match status" value="2"/>
</dbReference>
<feature type="domain" description="Thiamine pyrophosphate enzyme TPP-binding" evidence="17">
    <location>
        <begin position="393"/>
        <end position="539"/>
    </location>
</feature>
<dbReference type="GO" id="GO:0106359">
    <property type="term" value="F:2-hydroxyacyl-CoA lyase activity"/>
    <property type="evidence" value="ECO:0007669"/>
    <property type="project" value="UniProtKB-EC"/>
</dbReference>
<dbReference type="FunFam" id="3.40.50.1220:FF:000052">
    <property type="entry name" value="Putative 2-hydroxyacyl-CoA lyase"/>
    <property type="match status" value="1"/>
</dbReference>
<dbReference type="Gene3D" id="3.40.50.1220">
    <property type="entry name" value="TPP-binding domain"/>
    <property type="match status" value="1"/>
</dbReference>
<keyword evidence="6" id="KW-0460">Magnesium</keyword>
<evidence type="ECO:0000313" key="19">
    <source>
        <dbReference type="EMBL" id="CAI4038447.1"/>
    </source>
</evidence>
<dbReference type="FunFam" id="3.40.50.970:FF:000054">
    <property type="entry name" value="Putative 2-hydroxyphytanoyl-CoA lyase"/>
    <property type="match status" value="1"/>
</dbReference>
<proteinExistence type="inferred from homology"/>
<keyword evidence="9" id="KW-0456">Lyase</keyword>
<dbReference type="GeneID" id="80917658"/>
<dbReference type="Proteomes" id="UP001161438">
    <property type="component" value="Chromosome 5"/>
</dbReference>
<evidence type="ECO:0000256" key="13">
    <source>
        <dbReference type="ARBA" id="ARBA00059692"/>
    </source>
</evidence>
<dbReference type="InterPro" id="IPR029061">
    <property type="entry name" value="THDP-binding"/>
</dbReference>
<comment type="subcellular location">
    <subcellularLocation>
        <location evidence="3">Peroxisome matrix</location>
    </subcellularLocation>
</comment>
<dbReference type="InterPro" id="IPR011766">
    <property type="entry name" value="TPP_enzyme_TPP-bd"/>
</dbReference>
<dbReference type="InterPro" id="IPR000399">
    <property type="entry name" value="TPP-bd_CS"/>
</dbReference>
<dbReference type="GO" id="GO:0005782">
    <property type="term" value="C:peroxisomal matrix"/>
    <property type="evidence" value="ECO:0007669"/>
    <property type="project" value="UniProtKB-SubCell"/>
</dbReference>
<dbReference type="InterPro" id="IPR012001">
    <property type="entry name" value="Thiamin_PyroP_enz_TPP-bd_dom"/>
</dbReference>
<dbReference type="Pfam" id="PF02776">
    <property type="entry name" value="TPP_enzyme_N"/>
    <property type="match status" value="1"/>
</dbReference>